<feature type="signal peptide" evidence="2">
    <location>
        <begin position="1"/>
        <end position="22"/>
    </location>
</feature>
<dbReference type="RefSeq" id="WP_075190317.1">
    <property type="nucleotide sequence ID" value="NZ_RBIM01000003.1"/>
</dbReference>
<dbReference type="EMBL" id="RBIM01000003">
    <property type="protein sequence ID" value="RKR00342.1"/>
    <property type="molecule type" value="Genomic_DNA"/>
</dbReference>
<reference evidence="3 4" key="1">
    <citation type="submission" date="2018-10" db="EMBL/GenBank/DDBJ databases">
        <title>Genomic Encyclopedia of Type Strains, Phase IV (KMG-IV): sequencing the most valuable type-strain genomes for metagenomic binning, comparative biology and taxonomic classification.</title>
        <authorList>
            <person name="Goeker M."/>
        </authorList>
    </citation>
    <scope>NUCLEOTIDE SEQUENCE [LARGE SCALE GENOMIC DNA]</scope>
    <source>
        <strain evidence="3 4">DSM 4734</strain>
    </source>
</reference>
<protein>
    <submittedName>
        <fullName evidence="3">Uncharacterized protein</fullName>
    </submittedName>
</protein>
<dbReference type="Proteomes" id="UP000273675">
    <property type="component" value="Unassembled WGS sequence"/>
</dbReference>
<dbReference type="OrthoDB" id="7188685at2"/>
<feature type="chain" id="PRO_5019849635" evidence="2">
    <location>
        <begin position="23"/>
        <end position="251"/>
    </location>
</feature>
<evidence type="ECO:0000256" key="1">
    <source>
        <dbReference type="SAM" id="MobiDB-lite"/>
    </source>
</evidence>
<evidence type="ECO:0000256" key="2">
    <source>
        <dbReference type="SAM" id="SignalP"/>
    </source>
</evidence>
<keyword evidence="2" id="KW-0732">Signal</keyword>
<dbReference type="AlphaFoldDB" id="A0A495DDG3"/>
<feature type="region of interest" description="Disordered" evidence="1">
    <location>
        <begin position="23"/>
        <end position="70"/>
    </location>
</feature>
<name>A0A495DDG3_9PROT</name>
<accession>A0A495DDG3</accession>
<sequence length="251" mass="26845">MTYRSTLWAPLAIILLASPASPAQQQPATPARQPAPTQIDPSRLDTSQLDTSQLTRLTTQPPTREPRPDAPVAMPISWGQAAEDIQLQARQFQRTDTVAAVAQGNLPFARPTNPEAAGVANTGLPVLIPGTAALGLDGNARVLLFPRENFYNLSITAPGLVIEVFGTRLAHARAPDPLSTRRLNAGDSDGYRISQTEYGRELSFNRYGAAYSITVECDSPDSDPRCRTDAYVRNLANSLIIAAGNPASGGQ</sequence>
<organism evidence="3 4">
    <name type="scientific">Maricaulis maris</name>
    <dbReference type="NCBI Taxonomy" id="74318"/>
    <lineage>
        <taxon>Bacteria</taxon>
        <taxon>Pseudomonadati</taxon>
        <taxon>Pseudomonadota</taxon>
        <taxon>Alphaproteobacteria</taxon>
        <taxon>Maricaulales</taxon>
        <taxon>Maricaulaceae</taxon>
        <taxon>Maricaulis</taxon>
    </lineage>
</organism>
<evidence type="ECO:0000313" key="3">
    <source>
        <dbReference type="EMBL" id="RKR00342.1"/>
    </source>
</evidence>
<feature type="compositionally biased region" description="Low complexity" evidence="1">
    <location>
        <begin position="23"/>
        <end position="38"/>
    </location>
</feature>
<gene>
    <name evidence="3" type="ORF">C7435_1548</name>
</gene>
<feature type="compositionally biased region" description="Polar residues" evidence="1">
    <location>
        <begin position="44"/>
        <end position="62"/>
    </location>
</feature>
<comment type="caution">
    <text evidence="3">The sequence shown here is derived from an EMBL/GenBank/DDBJ whole genome shotgun (WGS) entry which is preliminary data.</text>
</comment>
<proteinExistence type="predicted"/>
<evidence type="ECO:0000313" key="4">
    <source>
        <dbReference type="Proteomes" id="UP000273675"/>
    </source>
</evidence>